<dbReference type="InterPro" id="IPR018060">
    <property type="entry name" value="HTH_AraC"/>
</dbReference>
<comment type="caution">
    <text evidence="5">The sequence shown here is derived from an EMBL/GenBank/DDBJ whole genome shotgun (WGS) entry which is preliminary data.</text>
</comment>
<sequence>MDNARVYKTIEEYNKSIGVETLHPLISLVDFSKITYTEDIPSAHSFGFYSVFLKDVKCGDLKYGRNYYDYQEGTLVFLAPNQIFTVENRLPHQPQGWALMFHPDLLRGTSLGHSMQNYTFFLYKVHEALHLSEQERKIVLECFNNIRLELNHDIDNHSQKLIVSNIELFLNYCTRFYERQFITRRHVNDDILSKFEDLVCTYFKSDLPQSSGLPTVRYCADKLNLSPNYFGDLIKKETGKSPREYIQLQLIEVAKEKMFDKSKSVSQIAYELGFEYPQYFSRLFKKCVGVTPNKYRETI</sequence>
<keyword evidence="2" id="KW-0238">DNA-binding</keyword>
<protein>
    <submittedName>
        <fullName evidence="5">Helix-turn-helix domain-containing protein</fullName>
    </submittedName>
</protein>
<dbReference type="Pfam" id="PF12833">
    <property type="entry name" value="HTH_18"/>
    <property type="match status" value="1"/>
</dbReference>
<gene>
    <name evidence="5" type="ORF">NG821_04900</name>
</gene>
<name>A0ABT1BVS0_9BACT</name>
<dbReference type="PRINTS" id="PR00032">
    <property type="entry name" value="HTHARAC"/>
</dbReference>
<evidence type="ECO:0000313" key="5">
    <source>
        <dbReference type="EMBL" id="MCO6025182.1"/>
    </source>
</evidence>
<keyword evidence="6" id="KW-1185">Reference proteome</keyword>
<accession>A0ABT1BVS0</accession>
<keyword evidence="3" id="KW-0804">Transcription</keyword>
<dbReference type="InterPro" id="IPR020449">
    <property type="entry name" value="Tscrpt_reg_AraC-type_HTH"/>
</dbReference>
<dbReference type="Proteomes" id="UP001204015">
    <property type="component" value="Unassembled WGS sequence"/>
</dbReference>
<evidence type="ECO:0000256" key="2">
    <source>
        <dbReference type="ARBA" id="ARBA00023125"/>
    </source>
</evidence>
<dbReference type="PANTHER" id="PTHR43280">
    <property type="entry name" value="ARAC-FAMILY TRANSCRIPTIONAL REGULATOR"/>
    <property type="match status" value="1"/>
</dbReference>
<reference evidence="5 6" key="1">
    <citation type="submission" date="2022-06" db="EMBL/GenBank/DDBJ databases">
        <title>A taxonomic note on the genus Prevotella: Description of four novel genera and emended description of the genera Hallella and Xylanibacter.</title>
        <authorList>
            <person name="Hitch T.C.A."/>
        </authorList>
    </citation>
    <scope>NUCLEOTIDE SEQUENCE [LARGE SCALE GENOMIC DNA]</scope>
    <source>
        <strain evidence="5 6">DSM 100619</strain>
    </source>
</reference>
<dbReference type="SUPFAM" id="SSF46689">
    <property type="entry name" value="Homeodomain-like"/>
    <property type="match status" value="1"/>
</dbReference>
<dbReference type="Gene3D" id="1.10.10.60">
    <property type="entry name" value="Homeodomain-like"/>
    <property type="match status" value="2"/>
</dbReference>
<dbReference type="EMBL" id="JAMXLY010000012">
    <property type="protein sequence ID" value="MCO6025182.1"/>
    <property type="molecule type" value="Genomic_DNA"/>
</dbReference>
<dbReference type="PANTHER" id="PTHR43280:SF32">
    <property type="entry name" value="TRANSCRIPTIONAL REGULATORY PROTEIN"/>
    <property type="match status" value="1"/>
</dbReference>
<evidence type="ECO:0000313" key="6">
    <source>
        <dbReference type="Proteomes" id="UP001204015"/>
    </source>
</evidence>
<evidence type="ECO:0000256" key="3">
    <source>
        <dbReference type="ARBA" id="ARBA00023163"/>
    </source>
</evidence>
<keyword evidence="1" id="KW-0805">Transcription regulation</keyword>
<proteinExistence type="predicted"/>
<feature type="domain" description="HTH araC/xylS-type" evidence="4">
    <location>
        <begin position="197"/>
        <end position="298"/>
    </location>
</feature>
<dbReference type="RefSeq" id="WP_252760542.1">
    <property type="nucleotide sequence ID" value="NZ_JAMXLY010000012.1"/>
</dbReference>
<organism evidence="5 6">
    <name type="scientific">Segatella cerevisiae</name>
    <dbReference type="NCBI Taxonomy" id="2053716"/>
    <lineage>
        <taxon>Bacteria</taxon>
        <taxon>Pseudomonadati</taxon>
        <taxon>Bacteroidota</taxon>
        <taxon>Bacteroidia</taxon>
        <taxon>Bacteroidales</taxon>
        <taxon>Prevotellaceae</taxon>
        <taxon>Segatella</taxon>
    </lineage>
</organism>
<dbReference type="SMART" id="SM00342">
    <property type="entry name" value="HTH_ARAC"/>
    <property type="match status" value="1"/>
</dbReference>
<dbReference type="InterPro" id="IPR009057">
    <property type="entry name" value="Homeodomain-like_sf"/>
</dbReference>
<evidence type="ECO:0000259" key="4">
    <source>
        <dbReference type="PROSITE" id="PS01124"/>
    </source>
</evidence>
<dbReference type="PROSITE" id="PS01124">
    <property type="entry name" value="HTH_ARAC_FAMILY_2"/>
    <property type="match status" value="1"/>
</dbReference>
<evidence type="ECO:0000256" key="1">
    <source>
        <dbReference type="ARBA" id="ARBA00023015"/>
    </source>
</evidence>